<dbReference type="GeneID" id="33569059"/>
<reference evidence="7 8" key="1">
    <citation type="submission" date="2016-07" db="EMBL/GenBank/DDBJ databases">
        <title>Pervasive Adenine N6-methylation of Active Genes in Fungi.</title>
        <authorList>
            <consortium name="DOE Joint Genome Institute"/>
            <person name="Mondo S.J."/>
            <person name="Dannebaum R.O."/>
            <person name="Kuo R.C."/>
            <person name="Labutti K."/>
            <person name="Haridas S."/>
            <person name="Kuo A."/>
            <person name="Salamov A."/>
            <person name="Ahrendt S.R."/>
            <person name="Lipzen A."/>
            <person name="Sullivan W."/>
            <person name="Andreopoulos W.B."/>
            <person name="Clum A."/>
            <person name="Lindquist E."/>
            <person name="Daum C."/>
            <person name="Ramamoorthy G.K."/>
            <person name="Gryganskyi A."/>
            <person name="Culley D."/>
            <person name="Magnuson J.K."/>
            <person name="James T.Y."/>
            <person name="O'Malley M.A."/>
            <person name="Stajich J.E."/>
            <person name="Spatafora J.W."/>
            <person name="Visel A."/>
            <person name="Grigoriev I.V."/>
        </authorList>
    </citation>
    <scope>NUCLEOTIDE SEQUENCE [LARGE SCALE GENOMIC DNA]</scope>
    <source>
        <strain evidence="7 8">NRRL 3116</strain>
    </source>
</reference>
<dbReference type="PANTHER" id="PTHR42790">
    <property type="entry name" value="AMINOTRANSFERASE"/>
    <property type="match status" value="1"/>
</dbReference>
<dbReference type="InterPro" id="IPR015421">
    <property type="entry name" value="PyrdxlP-dep_Trfase_major"/>
</dbReference>
<dbReference type="PANTHER" id="PTHR42790:SF19">
    <property type="entry name" value="KYNURENINE_ALPHA-AMINOADIPATE AMINOTRANSFERASE, MITOCHONDRIAL"/>
    <property type="match status" value="1"/>
</dbReference>
<dbReference type="GO" id="GO:0008483">
    <property type="term" value="F:transaminase activity"/>
    <property type="evidence" value="ECO:0007669"/>
    <property type="project" value="UniProtKB-KW"/>
</dbReference>
<evidence type="ECO:0000256" key="2">
    <source>
        <dbReference type="ARBA" id="ARBA00007441"/>
    </source>
</evidence>
<dbReference type="AlphaFoldDB" id="A0A1Y2G574"/>
<dbReference type="Gene3D" id="3.40.640.10">
    <property type="entry name" value="Type I PLP-dependent aspartate aminotransferase-like (Major domain)"/>
    <property type="match status" value="1"/>
</dbReference>
<comment type="caution">
    <text evidence="7">The sequence shown here is derived from an EMBL/GenBank/DDBJ whole genome shotgun (WGS) entry which is preliminary data.</text>
</comment>
<sequence length="418" mass="46914">MATQVNYQDYLSESSKSRKPSAIGRLVPLKEIPGMISLGSGSLNPKMIPYEGIDLLLKTGEKLSIDPDTLQSSLNYSLTEGIPQLTAWLKEFQHKHHAPPREFSITIGTGSLDLITKALYMLINDGDSILLESPGYDPVCTFLRHQPCNTIDVELDSYGIVPSKLRKQLENWSSDKNGRKPKALYTVPHGSNPSGVSQTLERKKEIYQIARDHGLLIFEDDPYYYLQYDEKLVPSYLSMDVDGRVLRFDSMSKVLSAGLRIGWATGPSELIETINMITQSSNLMSSGVAQAVAYTLLKNWGHQGFYEHTRHVAAFYHKRSQVFCKYARKHLEGLAEFTEPNAGIFVWLKLKGIKDSTDLAMNKAKEKKVLIIPGVDFLSHPERDGSSPYVRTSFSDVAEEDMGPALERLATLLREHQE</sequence>
<accession>A0A1Y2G574</accession>
<dbReference type="InterPro" id="IPR004839">
    <property type="entry name" value="Aminotransferase_I/II_large"/>
</dbReference>
<dbReference type="SMR" id="A0A1Y2G574"/>
<dbReference type="Proteomes" id="UP000193648">
    <property type="component" value="Unassembled WGS sequence"/>
</dbReference>
<dbReference type="GO" id="GO:0030170">
    <property type="term" value="F:pyridoxal phosphate binding"/>
    <property type="evidence" value="ECO:0007669"/>
    <property type="project" value="InterPro"/>
</dbReference>
<evidence type="ECO:0000256" key="5">
    <source>
        <dbReference type="ARBA" id="ARBA00022898"/>
    </source>
</evidence>
<dbReference type="EMBL" id="MCFF01000089">
    <property type="protein sequence ID" value="ORY94315.1"/>
    <property type="molecule type" value="Genomic_DNA"/>
</dbReference>
<dbReference type="InParanoid" id="A0A1Y2G574"/>
<keyword evidence="8" id="KW-1185">Reference proteome</keyword>
<comment type="similarity">
    <text evidence="2">Belongs to the class-I pyridoxal-phosphate-dependent aminotransferase family.</text>
</comment>
<dbReference type="InterPro" id="IPR015424">
    <property type="entry name" value="PyrdxlP-dep_Trfase"/>
</dbReference>
<dbReference type="FunFam" id="3.90.1150.10:FF:000166">
    <property type="entry name" value="Kynurenine/alpha-aminoadipate aminotransferase, mitochondrial"/>
    <property type="match status" value="1"/>
</dbReference>
<comment type="cofactor">
    <cofactor evidence="1">
        <name>pyridoxal 5'-phosphate</name>
        <dbReference type="ChEBI" id="CHEBI:597326"/>
    </cofactor>
</comment>
<organism evidence="7 8">
    <name type="scientific">Lobosporangium transversale</name>
    <dbReference type="NCBI Taxonomy" id="64571"/>
    <lineage>
        <taxon>Eukaryota</taxon>
        <taxon>Fungi</taxon>
        <taxon>Fungi incertae sedis</taxon>
        <taxon>Mucoromycota</taxon>
        <taxon>Mortierellomycotina</taxon>
        <taxon>Mortierellomycetes</taxon>
        <taxon>Mortierellales</taxon>
        <taxon>Mortierellaceae</taxon>
        <taxon>Lobosporangium</taxon>
    </lineage>
</organism>
<keyword evidence="5" id="KW-0663">Pyridoxal phosphate</keyword>
<dbReference type="GO" id="GO:1901605">
    <property type="term" value="P:alpha-amino acid metabolic process"/>
    <property type="evidence" value="ECO:0007669"/>
    <property type="project" value="TreeGrafter"/>
</dbReference>
<evidence type="ECO:0000313" key="7">
    <source>
        <dbReference type="EMBL" id="ORY94315.1"/>
    </source>
</evidence>
<dbReference type="Pfam" id="PF00155">
    <property type="entry name" value="Aminotran_1_2"/>
    <property type="match status" value="1"/>
</dbReference>
<dbReference type="InterPro" id="IPR050859">
    <property type="entry name" value="Class-I_PLP-dep_aminotransf"/>
</dbReference>
<proteinExistence type="inferred from homology"/>
<dbReference type="OrthoDB" id="691673at2759"/>
<dbReference type="STRING" id="64571.A0A1Y2G574"/>
<evidence type="ECO:0000256" key="4">
    <source>
        <dbReference type="ARBA" id="ARBA00022679"/>
    </source>
</evidence>
<dbReference type="RefSeq" id="XP_021875258.1">
    <property type="nucleotide sequence ID" value="XM_022027216.1"/>
</dbReference>
<dbReference type="CDD" id="cd00609">
    <property type="entry name" value="AAT_like"/>
    <property type="match status" value="1"/>
</dbReference>
<evidence type="ECO:0000256" key="3">
    <source>
        <dbReference type="ARBA" id="ARBA00022576"/>
    </source>
</evidence>
<keyword evidence="3" id="KW-0032">Aminotransferase</keyword>
<feature type="domain" description="Aminotransferase class I/classII large" evidence="6">
    <location>
        <begin position="71"/>
        <end position="409"/>
    </location>
</feature>
<evidence type="ECO:0000259" key="6">
    <source>
        <dbReference type="Pfam" id="PF00155"/>
    </source>
</evidence>
<gene>
    <name evidence="7" type="ORF">BCR41DRAFT_379421</name>
</gene>
<evidence type="ECO:0000313" key="8">
    <source>
        <dbReference type="Proteomes" id="UP000193648"/>
    </source>
</evidence>
<name>A0A1Y2G574_9FUNG</name>
<keyword evidence="4 7" id="KW-0808">Transferase</keyword>
<dbReference type="SUPFAM" id="SSF53383">
    <property type="entry name" value="PLP-dependent transferases"/>
    <property type="match status" value="1"/>
</dbReference>
<evidence type="ECO:0000256" key="1">
    <source>
        <dbReference type="ARBA" id="ARBA00001933"/>
    </source>
</evidence>
<protein>
    <submittedName>
        <fullName evidence="7">Pyridoxal phosphate-dependent transferase</fullName>
    </submittedName>
</protein>